<dbReference type="GO" id="GO:0005524">
    <property type="term" value="F:ATP binding"/>
    <property type="evidence" value="ECO:0007669"/>
    <property type="project" value="UniProtKB-KW"/>
</dbReference>
<dbReference type="SUPFAM" id="SSF52540">
    <property type="entry name" value="P-loop containing nucleoside triphosphate hydrolases"/>
    <property type="match status" value="1"/>
</dbReference>
<evidence type="ECO:0000313" key="3">
    <source>
        <dbReference type="Proteomes" id="UP000066480"/>
    </source>
</evidence>
<accession>A0A0K1JHG3</accession>
<keyword evidence="3" id="KW-1185">Reference proteome</keyword>
<dbReference type="InterPro" id="IPR027417">
    <property type="entry name" value="P-loop_NTPase"/>
</dbReference>
<dbReference type="InterPro" id="IPR006083">
    <property type="entry name" value="PRK/URK"/>
</dbReference>
<gene>
    <name evidence="2" type="ORF">VV02_10160</name>
</gene>
<dbReference type="Gene3D" id="3.40.50.300">
    <property type="entry name" value="P-loop containing nucleotide triphosphate hydrolases"/>
    <property type="match status" value="1"/>
</dbReference>
<name>A0A0K1JHG3_9MICO</name>
<dbReference type="Pfam" id="PF00485">
    <property type="entry name" value="PRK"/>
    <property type="match status" value="1"/>
</dbReference>
<keyword evidence="2" id="KW-0067">ATP-binding</keyword>
<feature type="domain" description="Phosphoribulokinase/uridine kinase" evidence="1">
    <location>
        <begin position="9"/>
        <end position="154"/>
    </location>
</feature>
<keyword evidence="2" id="KW-0547">Nucleotide-binding</keyword>
<dbReference type="GO" id="GO:0016301">
    <property type="term" value="F:kinase activity"/>
    <property type="evidence" value="ECO:0007669"/>
    <property type="project" value="InterPro"/>
</dbReference>
<dbReference type="PANTHER" id="PTHR10285">
    <property type="entry name" value="URIDINE KINASE"/>
    <property type="match status" value="1"/>
</dbReference>
<dbReference type="PRINTS" id="PR00988">
    <property type="entry name" value="URIDINKINASE"/>
</dbReference>
<dbReference type="STRING" id="571913.VV02_10160"/>
<sequence>MTERPARQVILLSGPSGAGKTRLARRLSDQHGWPVVRLDDFYKDGHDPSLPMIEKGLPDWDHLDSFDLDSAVDALDGLCRTGSVDVPIYDISTSRVTGRATVSAHDAPVIVAEGIFAAHAAAPLRERGLLGAAYCIRQNRWLTFARRFLRDLAEHRKPPLVLLRRGLRLCGAEPRIITEQAALGARPMTPPQAEADARRCAGINS</sequence>
<dbReference type="KEGG" id="lmoi:VV02_10160"/>
<protein>
    <submittedName>
        <fullName evidence="2">ATP-binding protein</fullName>
    </submittedName>
</protein>
<dbReference type="EMBL" id="CP011112">
    <property type="protein sequence ID" value="AKU16141.1"/>
    <property type="molecule type" value="Genomic_DNA"/>
</dbReference>
<dbReference type="AlphaFoldDB" id="A0A0K1JHG3"/>
<organism evidence="2 3">
    <name type="scientific">Luteipulveratus mongoliensis</name>
    <dbReference type="NCBI Taxonomy" id="571913"/>
    <lineage>
        <taxon>Bacteria</taxon>
        <taxon>Bacillati</taxon>
        <taxon>Actinomycetota</taxon>
        <taxon>Actinomycetes</taxon>
        <taxon>Micrococcales</taxon>
        <taxon>Dermacoccaceae</taxon>
        <taxon>Luteipulveratus</taxon>
    </lineage>
</organism>
<proteinExistence type="predicted"/>
<reference evidence="2 3" key="1">
    <citation type="submission" date="2015-03" db="EMBL/GenBank/DDBJ databases">
        <title>Luteipulveratus halotolerans sp. nov., a novel actinobacterium (Dermacoccaceae) from Sarawak, Malaysia.</title>
        <authorList>
            <person name="Juboi H."/>
            <person name="Basik A."/>
            <person name="Shamsul S.S."/>
            <person name="Arnold P."/>
            <person name="Schmitt E.K."/>
            <person name="Sanglier J.-J."/>
            <person name="Yeo T."/>
        </authorList>
    </citation>
    <scope>NUCLEOTIDE SEQUENCE [LARGE SCALE GENOMIC DNA]</scope>
    <source>
        <strain evidence="2 3">MN07-A0370</strain>
    </source>
</reference>
<evidence type="ECO:0000259" key="1">
    <source>
        <dbReference type="Pfam" id="PF00485"/>
    </source>
</evidence>
<dbReference type="Proteomes" id="UP000066480">
    <property type="component" value="Chromosome"/>
</dbReference>
<dbReference type="RefSeq" id="WP_245633040.1">
    <property type="nucleotide sequence ID" value="NZ_CP011112.1"/>
</dbReference>
<evidence type="ECO:0000313" key="2">
    <source>
        <dbReference type="EMBL" id="AKU16141.1"/>
    </source>
</evidence>